<protein>
    <submittedName>
        <fullName evidence="1">Uncharacterized protein</fullName>
    </submittedName>
</protein>
<reference evidence="1" key="1">
    <citation type="submission" date="2014-11" db="EMBL/GenBank/DDBJ databases">
        <authorList>
            <person name="Amaro Gonzalez C."/>
        </authorList>
    </citation>
    <scope>NUCLEOTIDE SEQUENCE</scope>
</reference>
<accession>A0A0E9VFI2</accession>
<reference evidence="1" key="2">
    <citation type="journal article" date="2015" name="Fish Shellfish Immunol.">
        <title>Early steps in the European eel (Anguilla anguilla)-Vibrio vulnificus interaction in the gills: Role of the RtxA13 toxin.</title>
        <authorList>
            <person name="Callol A."/>
            <person name="Pajuelo D."/>
            <person name="Ebbesson L."/>
            <person name="Teles M."/>
            <person name="MacKenzie S."/>
            <person name="Amaro C."/>
        </authorList>
    </citation>
    <scope>NUCLEOTIDE SEQUENCE</scope>
</reference>
<organism evidence="1">
    <name type="scientific">Anguilla anguilla</name>
    <name type="common">European freshwater eel</name>
    <name type="synonym">Muraena anguilla</name>
    <dbReference type="NCBI Taxonomy" id="7936"/>
    <lineage>
        <taxon>Eukaryota</taxon>
        <taxon>Metazoa</taxon>
        <taxon>Chordata</taxon>
        <taxon>Craniata</taxon>
        <taxon>Vertebrata</taxon>
        <taxon>Euteleostomi</taxon>
        <taxon>Actinopterygii</taxon>
        <taxon>Neopterygii</taxon>
        <taxon>Teleostei</taxon>
        <taxon>Anguilliformes</taxon>
        <taxon>Anguillidae</taxon>
        <taxon>Anguilla</taxon>
    </lineage>
</organism>
<evidence type="ECO:0000313" key="1">
    <source>
        <dbReference type="EMBL" id="JAH76827.1"/>
    </source>
</evidence>
<sequence length="19" mass="2193">MCGKHSWIVQFSMCGYSPM</sequence>
<dbReference type="AlphaFoldDB" id="A0A0E9VFI2"/>
<proteinExistence type="predicted"/>
<name>A0A0E9VFI2_ANGAN</name>
<dbReference type="EMBL" id="GBXM01031750">
    <property type="protein sequence ID" value="JAH76827.1"/>
    <property type="molecule type" value="Transcribed_RNA"/>
</dbReference>